<protein>
    <submittedName>
        <fullName evidence="2">NADPH:quinone reductase</fullName>
    </submittedName>
</protein>
<evidence type="ECO:0000259" key="1">
    <source>
        <dbReference type="SMART" id="SM00829"/>
    </source>
</evidence>
<dbReference type="SUPFAM" id="SSF51735">
    <property type="entry name" value="NAD(P)-binding Rossmann-fold domains"/>
    <property type="match status" value="1"/>
</dbReference>
<keyword evidence="3" id="KW-1185">Reference proteome</keyword>
<sequence length="314" mass="32325">MKAVRFHEYGEPDVLLYEDVDRPVPGTGQVRVRVAATTFNGVDGNIRAGFMQGPMPLTLPHVPGLDVAGTVDALGEGVGGLEIGDQIVGFLPFVDDGASAEYVLAPAEILAPAPTSIPLTDAAALPLVGLTAWQALFDHAELKAGQRILISGAGGAVGGYAVQLAKAAGAYVIATGSPRSTERVKAAGADEVIDRTTTEVTTAVTEPVDVLLNLAPIDPTEFTALAGLVRDGGVVVSTTVWMPAPADEERGVRGIDLYVRSDPEQLSELVARVDRGALTVDVAERVPLTDLASVHARAAAGTLSGKVVVLPATA</sequence>
<organism evidence="2 3">
    <name type="scientific">Actinomadura mexicana</name>
    <dbReference type="NCBI Taxonomy" id="134959"/>
    <lineage>
        <taxon>Bacteria</taxon>
        <taxon>Bacillati</taxon>
        <taxon>Actinomycetota</taxon>
        <taxon>Actinomycetes</taxon>
        <taxon>Streptosporangiales</taxon>
        <taxon>Thermomonosporaceae</taxon>
        <taxon>Actinomadura</taxon>
    </lineage>
</organism>
<feature type="domain" description="Enoyl reductase (ER)" evidence="1">
    <location>
        <begin position="10"/>
        <end position="309"/>
    </location>
</feature>
<dbReference type="RefSeq" id="WP_089310741.1">
    <property type="nucleotide sequence ID" value="NZ_FZNP01000002.1"/>
</dbReference>
<dbReference type="Gene3D" id="3.90.180.10">
    <property type="entry name" value="Medium-chain alcohol dehydrogenases, catalytic domain"/>
    <property type="match status" value="1"/>
</dbReference>
<dbReference type="GO" id="GO:0016491">
    <property type="term" value="F:oxidoreductase activity"/>
    <property type="evidence" value="ECO:0007669"/>
    <property type="project" value="InterPro"/>
</dbReference>
<dbReference type="SUPFAM" id="SSF50129">
    <property type="entry name" value="GroES-like"/>
    <property type="match status" value="1"/>
</dbReference>
<dbReference type="CDD" id="cd05289">
    <property type="entry name" value="MDR_like_2"/>
    <property type="match status" value="1"/>
</dbReference>
<dbReference type="InterPro" id="IPR011032">
    <property type="entry name" value="GroES-like_sf"/>
</dbReference>
<proteinExistence type="predicted"/>
<dbReference type="AlphaFoldDB" id="A0A238VYG4"/>
<name>A0A238VYG4_9ACTN</name>
<dbReference type="Pfam" id="PF08240">
    <property type="entry name" value="ADH_N"/>
    <property type="match status" value="1"/>
</dbReference>
<dbReference type="SMART" id="SM00829">
    <property type="entry name" value="PKS_ER"/>
    <property type="match status" value="1"/>
</dbReference>
<dbReference type="InterPro" id="IPR036291">
    <property type="entry name" value="NAD(P)-bd_dom_sf"/>
</dbReference>
<accession>A0A238VYG4</accession>
<dbReference type="Gene3D" id="3.40.50.720">
    <property type="entry name" value="NAD(P)-binding Rossmann-like Domain"/>
    <property type="match status" value="1"/>
</dbReference>
<reference evidence="3" key="1">
    <citation type="submission" date="2017-06" db="EMBL/GenBank/DDBJ databases">
        <authorList>
            <person name="Varghese N."/>
            <person name="Submissions S."/>
        </authorList>
    </citation>
    <scope>NUCLEOTIDE SEQUENCE [LARGE SCALE GENOMIC DNA]</scope>
    <source>
        <strain evidence="3">DSM 44485</strain>
    </source>
</reference>
<dbReference type="EMBL" id="FZNP01000002">
    <property type="protein sequence ID" value="SNR39177.1"/>
    <property type="molecule type" value="Genomic_DNA"/>
</dbReference>
<dbReference type="PANTHER" id="PTHR44013:SF1">
    <property type="entry name" value="ZINC-TYPE ALCOHOL DEHYDROGENASE-LIKE PROTEIN C16A3.02C"/>
    <property type="match status" value="1"/>
</dbReference>
<gene>
    <name evidence="2" type="ORF">SAMN06265355_102518</name>
</gene>
<dbReference type="PANTHER" id="PTHR44013">
    <property type="entry name" value="ZINC-TYPE ALCOHOL DEHYDROGENASE-LIKE PROTEIN C16A3.02C"/>
    <property type="match status" value="1"/>
</dbReference>
<dbReference type="Proteomes" id="UP000198420">
    <property type="component" value="Unassembled WGS sequence"/>
</dbReference>
<evidence type="ECO:0000313" key="3">
    <source>
        <dbReference type="Proteomes" id="UP000198420"/>
    </source>
</evidence>
<dbReference type="InterPro" id="IPR052733">
    <property type="entry name" value="Chloroplast_QOR"/>
</dbReference>
<evidence type="ECO:0000313" key="2">
    <source>
        <dbReference type="EMBL" id="SNR39177.1"/>
    </source>
</evidence>
<dbReference type="Pfam" id="PF13602">
    <property type="entry name" value="ADH_zinc_N_2"/>
    <property type="match status" value="1"/>
</dbReference>
<dbReference type="InterPro" id="IPR020843">
    <property type="entry name" value="ER"/>
</dbReference>
<dbReference type="InterPro" id="IPR013154">
    <property type="entry name" value="ADH-like_N"/>
</dbReference>
<dbReference type="OrthoDB" id="9801186at2"/>